<evidence type="ECO:0000256" key="1">
    <source>
        <dbReference type="ARBA" id="ARBA00004496"/>
    </source>
</evidence>
<dbReference type="PANTHER" id="PTHR11242">
    <property type="entry name" value="ARYL HYDROCARBON RECEPTOR INTERACTING PROTEIN RELATED"/>
    <property type="match status" value="1"/>
</dbReference>
<name>A0ABP0FUA9_CLALP</name>
<dbReference type="Gene3D" id="3.10.50.40">
    <property type="match status" value="1"/>
</dbReference>
<gene>
    <name evidence="6" type="ORF">CVLEPA_LOCUS12309</name>
</gene>
<dbReference type="InterPro" id="IPR046357">
    <property type="entry name" value="PPIase_dom_sf"/>
</dbReference>
<dbReference type="InterPro" id="IPR011990">
    <property type="entry name" value="TPR-like_helical_dom_sf"/>
</dbReference>
<protein>
    <recommendedName>
        <fullName evidence="5">AIP/AIPL N-terminal FKBP-type PPIase domain-containing protein</fullName>
    </recommendedName>
</protein>
<comment type="subcellular location">
    <subcellularLocation>
        <location evidence="1">Cytoplasm</location>
    </subcellularLocation>
</comment>
<dbReference type="Proteomes" id="UP001642483">
    <property type="component" value="Unassembled WGS sequence"/>
</dbReference>
<keyword evidence="4" id="KW-0802">TPR repeat</keyword>
<dbReference type="InterPro" id="IPR056277">
    <property type="entry name" value="PPIase_AIP"/>
</dbReference>
<comment type="caution">
    <text evidence="6">The sequence shown here is derived from an EMBL/GenBank/DDBJ whole genome shotgun (WGS) entry which is preliminary data.</text>
</comment>
<organism evidence="6 7">
    <name type="scientific">Clavelina lepadiformis</name>
    <name type="common">Light-bulb sea squirt</name>
    <name type="synonym">Ascidia lepadiformis</name>
    <dbReference type="NCBI Taxonomy" id="159417"/>
    <lineage>
        <taxon>Eukaryota</taxon>
        <taxon>Metazoa</taxon>
        <taxon>Chordata</taxon>
        <taxon>Tunicata</taxon>
        <taxon>Ascidiacea</taxon>
        <taxon>Aplousobranchia</taxon>
        <taxon>Clavelinidae</taxon>
        <taxon>Clavelina</taxon>
    </lineage>
</organism>
<dbReference type="Pfam" id="PF23322">
    <property type="entry name" value="PPIase_AIP"/>
    <property type="match status" value="1"/>
</dbReference>
<evidence type="ECO:0000259" key="5">
    <source>
        <dbReference type="Pfam" id="PF23322"/>
    </source>
</evidence>
<accession>A0ABP0FUA9</accession>
<reference evidence="6 7" key="1">
    <citation type="submission" date="2024-02" db="EMBL/GenBank/DDBJ databases">
        <authorList>
            <person name="Daric V."/>
            <person name="Darras S."/>
        </authorList>
    </citation>
    <scope>NUCLEOTIDE SEQUENCE [LARGE SCALE GENOMIC DNA]</scope>
</reference>
<dbReference type="Gene3D" id="1.25.40.10">
    <property type="entry name" value="Tetratricopeptide repeat domain"/>
    <property type="match status" value="1"/>
</dbReference>
<keyword evidence="7" id="KW-1185">Reference proteome</keyword>
<evidence type="ECO:0000256" key="2">
    <source>
        <dbReference type="ARBA" id="ARBA00022490"/>
    </source>
</evidence>
<dbReference type="SUPFAM" id="SSF48452">
    <property type="entry name" value="TPR-like"/>
    <property type="match status" value="1"/>
</dbReference>
<dbReference type="PANTHER" id="PTHR11242:SF0">
    <property type="entry name" value="TPR_REGION DOMAIN-CONTAINING PROTEIN"/>
    <property type="match status" value="1"/>
</dbReference>
<dbReference type="SUPFAM" id="SSF54534">
    <property type="entry name" value="FKBP-like"/>
    <property type="match status" value="1"/>
</dbReference>
<evidence type="ECO:0000256" key="3">
    <source>
        <dbReference type="ARBA" id="ARBA00022737"/>
    </source>
</evidence>
<sequence>MVIMTEKVGKFKVQKNILKHGNGKKPSFETGSKATFHFRTIKENNKEQVVIDDSRKWGKPFELLIGRSFKLECWEECVATMMHGEIAQFVCPLQCVMDYPTISKSLRDLHFGKKQSGHSCGLHAAQDGLGYDDLNQLQQNMVPLVFEFELLKVEGINTYEKELWQMDASEMLASIPKYHEDGNRLFRDGKIDEAEKKYANAIGCLKHLQIKERPGTDSWIDLDKQQIPLLLNYAQCKLNQGEYTVCITNCSEVLEKIDGNNNVKALFKRGKAHAHILDETECRADFDVALKLDPSISGQVNRELKALSVRQKQRDCQLSKHLKGMFETE</sequence>
<evidence type="ECO:0000313" key="6">
    <source>
        <dbReference type="EMBL" id="CAK8682099.1"/>
    </source>
</evidence>
<feature type="domain" description="AIP/AIPL N-terminal FKBP-type PPIase" evidence="5">
    <location>
        <begin position="28"/>
        <end position="152"/>
    </location>
</feature>
<dbReference type="InterPro" id="IPR039663">
    <property type="entry name" value="AIP/AIPL1/TTC9"/>
</dbReference>
<evidence type="ECO:0000313" key="7">
    <source>
        <dbReference type="Proteomes" id="UP001642483"/>
    </source>
</evidence>
<keyword evidence="2" id="KW-0963">Cytoplasm</keyword>
<evidence type="ECO:0000256" key="4">
    <source>
        <dbReference type="ARBA" id="ARBA00022803"/>
    </source>
</evidence>
<dbReference type="EMBL" id="CAWYQH010000090">
    <property type="protein sequence ID" value="CAK8682099.1"/>
    <property type="molecule type" value="Genomic_DNA"/>
</dbReference>
<keyword evidence="3" id="KW-0677">Repeat</keyword>
<proteinExistence type="predicted"/>